<dbReference type="Pfam" id="PF00027">
    <property type="entry name" value="cNMP_binding"/>
    <property type="match status" value="1"/>
</dbReference>
<gene>
    <name evidence="6" type="primary">crp</name>
    <name evidence="6" type="ORF">Maq22A_c27115</name>
</gene>
<dbReference type="SUPFAM" id="SSF51206">
    <property type="entry name" value="cAMP-binding domain-like"/>
    <property type="match status" value="1"/>
</dbReference>
<dbReference type="KEGG" id="maqu:Maq22A_c27115"/>
<feature type="domain" description="Cyclic nucleotide-binding" evidence="4">
    <location>
        <begin position="48"/>
        <end position="147"/>
    </location>
</feature>
<dbReference type="Gene3D" id="2.60.120.10">
    <property type="entry name" value="Jelly Rolls"/>
    <property type="match status" value="1"/>
</dbReference>
<dbReference type="PROSITE" id="PS51063">
    <property type="entry name" value="HTH_CRP_2"/>
    <property type="match status" value="1"/>
</dbReference>
<dbReference type="PATRIC" id="fig|270351.10.peg.5200"/>
<dbReference type="GO" id="GO:0016301">
    <property type="term" value="F:kinase activity"/>
    <property type="evidence" value="ECO:0007669"/>
    <property type="project" value="UniProtKB-KW"/>
</dbReference>
<keyword evidence="2" id="KW-0238">DNA-binding</keyword>
<reference evidence="6 7" key="1">
    <citation type="journal article" date="2015" name="Genome Announc.">
        <title>Complete Genome Sequence of Methylobacterium aquaticum Strain 22A, Isolated from Racomitrium japonicum Moss.</title>
        <authorList>
            <person name="Tani A."/>
            <person name="Ogura Y."/>
            <person name="Hayashi T."/>
            <person name="Kimbara K."/>
        </authorList>
    </citation>
    <scope>NUCLEOTIDE SEQUENCE [LARGE SCALE GENOMIC DNA]</scope>
    <source>
        <strain evidence="6 7">MA-22A</strain>
    </source>
</reference>
<dbReference type="SMART" id="SM00419">
    <property type="entry name" value="HTH_CRP"/>
    <property type="match status" value="1"/>
</dbReference>
<dbReference type="EMBL" id="AP014704">
    <property type="protein sequence ID" value="BAQ48274.1"/>
    <property type="molecule type" value="Genomic_DNA"/>
</dbReference>
<dbReference type="AlphaFoldDB" id="A0A0C6FS51"/>
<accession>A0A0C6FS51</accession>
<dbReference type="InterPro" id="IPR050397">
    <property type="entry name" value="Env_Response_Regulators"/>
</dbReference>
<dbReference type="Pfam" id="PF13545">
    <property type="entry name" value="HTH_Crp_2"/>
    <property type="match status" value="1"/>
</dbReference>
<dbReference type="PANTHER" id="PTHR24567">
    <property type="entry name" value="CRP FAMILY TRANSCRIPTIONAL REGULATORY PROTEIN"/>
    <property type="match status" value="1"/>
</dbReference>
<dbReference type="GO" id="GO:0005829">
    <property type="term" value="C:cytosol"/>
    <property type="evidence" value="ECO:0007669"/>
    <property type="project" value="TreeGrafter"/>
</dbReference>
<protein>
    <submittedName>
        <fullName evidence="6">cAMP-binding proteins-catabolite gene activator and regulatory subunit of cAMP-dependent protein kinases</fullName>
    </submittedName>
</protein>
<evidence type="ECO:0000256" key="2">
    <source>
        <dbReference type="ARBA" id="ARBA00023125"/>
    </source>
</evidence>
<dbReference type="PANTHER" id="PTHR24567:SF75">
    <property type="entry name" value="FUMARATE AND NITRATE REDUCTION REGULATORY PROTEIN"/>
    <property type="match status" value="1"/>
</dbReference>
<dbReference type="GO" id="GO:0003700">
    <property type="term" value="F:DNA-binding transcription factor activity"/>
    <property type="evidence" value="ECO:0007669"/>
    <property type="project" value="TreeGrafter"/>
</dbReference>
<dbReference type="GO" id="GO:0003677">
    <property type="term" value="F:DNA binding"/>
    <property type="evidence" value="ECO:0007669"/>
    <property type="project" value="UniProtKB-KW"/>
</dbReference>
<dbReference type="Gene3D" id="1.10.10.10">
    <property type="entry name" value="Winged helix-like DNA-binding domain superfamily/Winged helix DNA-binding domain"/>
    <property type="match status" value="1"/>
</dbReference>
<evidence type="ECO:0000313" key="7">
    <source>
        <dbReference type="Proteomes" id="UP000061432"/>
    </source>
</evidence>
<dbReference type="SMART" id="SM00100">
    <property type="entry name" value="cNMP"/>
    <property type="match status" value="1"/>
</dbReference>
<dbReference type="CDD" id="cd00092">
    <property type="entry name" value="HTH_CRP"/>
    <property type="match status" value="1"/>
</dbReference>
<dbReference type="PROSITE" id="PS50042">
    <property type="entry name" value="CNMP_BINDING_3"/>
    <property type="match status" value="1"/>
</dbReference>
<dbReference type="Proteomes" id="UP000061432">
    <property type="component" value="Chromosome"/>
</dbReference>
<evidence type="ECO:0000259" key="4">
    <source>
        <dbReference type="PROSITE" id="PS50042"/>
    </source>
</evidence>
<evidence type="ECO:0000256" key="1">
    <source>
        <dbReference type="ARBA" id="ARBA00023015"/>
    </source>
</evidence>
<reference evidence="7" key="2">
    <citation type="submission" date="2015-01" db="EMBL/GenBank/DDBJ databases">
        <title>Complete genome sequence of Methylobacterium aquaticum strain 22A.</title>
        <authorList>
            <person name="Tani A."/>
            <person name="Ogura Y."/>
            <person name="Hayashi T."/>
        </authorList>
    </citation>
    <scope>NUCLEOTIDE SEQUENCE [LARGE SCALE GENOMIC DNA]</scope>
    <source>
        <strain evidence="7">MA-22A</strain>
    </source>
</reference>
<keyword evidence="3" id="KW-0804">Transcription</keyword>
<dbReference type="STRING" id="270351.Maq22A_c27115"/>
<sequence length="235" mass="26322">MMDASMSREMVRPPVRRATASLRTPFPTRDGAGLFSGCPEFVGTPLAYAREEEIFGDGEEAESVYRVVHGAVRTHKILSDGRRQVTGFHLPGDLFGFEQAETHRHTAEALSGTRVLIFKRRQIERIAAVRAEVACQLWSLAKRSLRHAQDHMLLLGRRSAQERVAAFLLDVDARMGGTGTFDLPMPRRDIADYLGLTIETVSRTFSQLEGEGALQRSGGRQVCLHHDRMHRLVED</sequence>
<evidence type="ECO:0000259" key="5">
    <source>
        <dbReference type="PROSITE" id="PS51063"/>
    </source>
</evidence>
<keyword evidence="6" id="KW-0808">Transferase</keyword>
<dbReference type="InterPro" id="IPR014710">
    <property type="entry name" value="RmlC-like_jellyroll"/>
</dbReference>
<keyword evidence="1" id="KW-0805">Transcription regulation</keyword>
<dbReference type="InterPro" id="IPR036390">
    <property type="entry name" value="WH_DNA-bd_sf"/>
</dbReference>
<evidence type="ECO:0000313" key="6">
    <source>
        <dbReference type="EMBL" id="BAQ48274.1"/>
    </source>
</evidence>
<dbReference type="SUPFAM" id="SSF46785">
    <property type="entry name" value="Winged helix' DNA-binding domain"/>
    <property type="match status" value="1"/>
</dbReference>
<name>A0A0C6FS51_9HYPH</name>
<dbReference type="PRINTS" id="PR00034">
    <property type="entry name" value="HTHCRP"/>
</dbReference>
<dbReference type="InterPro" id="IPR012318">
    <property type="entry name" value="HTH_CRP"/>
</dbReference>
<dbReference type="InterPro" id="IPR000595">
    <property type="entry name" value="cNMP-bd_dom"/>
</dbReference>
<keyword evidence="6" id="KW-0418">Kinase</keyword>
<feature type="domain" description="HTH crp-type" evidence="5">
    <location>
        <begin position="158"/>
        <end position="227"/>
    </location>
</feature>
<proteinExistence type="predicted"/>
<dbReference type="InterPro" id="IPR018490">
    <property type="entry name" value="cNMP-bd_dom_sf"/>
</dbReference>
<dbReference type="CDD" id="cd00038">
    <property type="entry name" value="CAP_ED"/>
    <property type="match status" value="1"/>
</dbReference>
<evidence type="ECO:0000256" key="3">
    <source>
        <dbReference type="ARBA" id="ARBA00023163"/>
    </source>
</evidence>
<dbReference type="InterPro" id="IPR036388">
    <property type="entry name" value="WH-like_DNA-bd_sf"/>
</dbReference>
<organism evidence="6 7">
    <name type="scientific">Methylobacterium aquaticum</name>
    <dbReference type="NCBI Taxonomy" id="270351"/>
    <lineage>
        <taxon>Bacteria</taxon>
        <taxon>Pseudomonadati</taxon>
        <taxon>Pseudomonadota</taxon>
        <taxon>Alphaproteobacteria</taxon>
        <taxon>Hyphomicrobiales</taxon>
        <taxon>Methylobacteriaceae</taxon>
        <taxon>Methylobacterium</taxon>
    </lineage>
</organism>